<evidence type="ECO:0000259" key="4">
    <source>
        <dbReference type="Pfam" id="PF11495"/>
    </source>
</evidence>
<evidence type="ECO:0000259" key="3">
    <source>
        <dbReference type="Pfam" id="PF01978"/>
    </source>
</evidence>
<dbReference type="PANTHER" id="PTHR34293:SF1">
    <property type="entry name" value="HTH-TYPE TRANSCRIPTIONAL REGULATOR TRMBL2"/>
    <property type="match status" value="1"/>
</dbReference>
<dbReference type="InterPro" id="IPR036390">
    <property type="entry name" value="WH_DNA-bd_sf"/>
</dbReference>
<feature type="region of interest" description="Disordered" evidence="2">
    <location>
        <begin position="348"/>
        <end position="369"/>
    </location>
</feature>
<evidence type="ECO:0000256" key="1">
    <source>
        <dbReference type="ARBA" id="ARBA00007287"/>
    </source>
</evidence>
<gene>
    <name evidence="5" type="ORF">SAMN04488124_3090</name>
</gene>
<dbReference type="Proteomes" id="UP000243250">
    <property type="component" value="Unassembled WGS sequence"/>
</dbReference>
<evidence type="ECO:0000313" key="5">
    <source>
        <dbReference type="EMBL" id="SFR64758.1"/>
    </source>
</evidence>
<dbReference type="EMBL" id="FOYS01000005">
    <property type="protein sequence ID" value="SFR64758.1"/>
    <property type="molecule type" value="Genomic_DNA"/>
</dbReference>
<dbReference type="InterPro" id="IPR036388">
    <property type="entry name" value="WH-like_DNA-bd_sf"/>
</dbReference>
<dbReference type="OrthoDB" id="96194at2157"/>
<dbReference type="PANTHER" id="PTHR34293">
    <property type="entry name" value="HTH-TYPE TRANSCRIPTIONAL REGULATOR TRMBL2"/>
    <property type="match status" value="1"/>
</dbReference>
<accession>A0A1I6IDH4</accession>
<dbReference type="SUPFAM" id="SSF159071">
    <property type="entry name" value="TrmB C-terminal domain-like"/>
    <property type="match status" value="1"/>
</dbReference>
<dbReference type="STRING" id="555875.SAMN04488124_3090"/>
<comment type="similarity">
    <text evidence="1">Belongs to the transcriptional regulator TrmB family.</text>
</comment>
<organism evidence="5 6">
    <name type="scientific">Halogeometricum limi</name>
    <dbReference type="NCBI Taxonomy" id="555875"/>
    <lineage>
        <taxon>Archaea</taxon>
        <taxon>Methanobacteriati</taxon>
        <taxon>Methanobacteriota</taxon>
        <taxon>Stenosarchaea group</taxon>
        <taxon>Halobacteria</taxon>
        <taxon>Halobacteriales</taxon>
        <taxon>Haloferacaceae</taxon>
        <taxon>Halogeometricum</taxon>
    </lineage>
</organism>
<dbReference type="InterPro" id="IPR051797">
    <property type="entry name" value="TrmB-like"/>
</dbReference>
<dbReference type="AlphaFoldDB" id="A0A1I6IDH4"/>
<dbReference type="SUPFAM" id="SSF46785">
    <property type="entry name" value="Winged helix' DNA-binding domain"/>
    <property type="match status" value="1"/>
</dbReference>
<keyword evidence="6" id="KW-1185">Reference proteome</keyword>
<dbReference type="InterPro" id="IPR021586">
    <property type="entry name" value="Tscrpt_reg_TrmB_C"/>
</dbReference>
<sequence>MSDDCLDEALRHAGLSQYESAVVVSLLDTGAVSVSDLARASGVPQGRVYGVVDGLEREGLVETFDATVRHVRLRDPPSLADRLRRRAGRLESACRSVERQYAGHRGRERDSHEASVLSDDESVLARARRAIREATTHVQLAGRPATLESLGDALEAAVSDGVHVEVSVHRTDAEASDELDESWFEGRCTEGRVRTLPGPFLLVADSEAVCLGGRAPGEYGLAVRDSAHAAVCYWYFLTCLWDGWESVHEAESGRPSAYREVRHFVDEVAPLRPGERIPVTVTGTETETGTPVRFSGEVVDTVVSGDTTGHGVARYNEQVALVVETAAERLLVGGRSAVLEDVRAERIDPETTAATRGVRRRAPGTSHGD</sequence>
<evidence type="ECO:0000313" key="6">
    <source>
        <dbReference type="Proteomes" id="UP000243250"/>
    </source>
</evidence>
<feature type="domain" description="Transcription regulator TrmB N-terminal" evidence="3">
    <location>
        <begin position="10"/>
        <end position="66"/>
    </location>
</feature>
<dbReference type="RefSeq" id="WP_089882586.1">
    <property type="nucleotide sequence ID" value="NZ_FOYS01000005.1"/>
</dbReference>
<feature type="domain" description="Transcription regulator TrmB C-terminal" evidence="4">
    <location>
        <begin position="116"/>
        <end position="347"/>
    </location>
</feature>
<name>A0A1I6IDH4_9EURY</name>
<evidence type="ECO:0000256" key="2">
    <source>
        <dbReference type="SAM" id="MobiDB-lite"/>
    </source>
</evidence>
<proteinExistence type="inferred from homology"/>
<protein>
    <submittedName>
        <fullName evidence="5">Sugar-specific transcriptional regulator TrmB</fullName>
    </submittedName>
</protein>
<dbReference type="Gene3D" id="1.10.10.10">
    <property type="entry name" value="Winged helix-like DNA-binding domain superfamily/Winged helix DNA-binding domain"/>
    <property type="match status" value="1"/>
</dbReference>
<reference evidence="6" key="1">
    <citation type="submission" date="2016-10" db="EMBL/GenBank/DDBJ databases">
        <authorList>
            <person name="Varghese N."/>
            <person name="Submissions S."/>
        </authorList>
    </citation>
    <scope>NUCLEOTIDE SEQUENCE [LARGE SCALE GENOMIC DNA]</scope>
    <source>
        <strain evidence="6">CGMCC 1.8711</strain>
    </source>
</reference>
<dbReference type="InterPro" id="IPR002831">
    <property type="entry name" value="Tscrpt_reg_TrmB_N"/>
</dbReference>
<dbReference type="Pfam" id="PF01978">
    <property type="entry name" value="TrmB"/>
    <property type="match status" value="1"/>
</dbReference>
<dbReference type="Pfam" id="PF11495">
    <property type="entry name" value="Regulator_TrmB"/>
    <property type="match status" value="1"/>
</dbReference>